<keyword evidence="7" id="KW-1185">Reference proteome</keyword>
<evidence type="ECO:0000256" key="1">
    <source>
        <dbReference type="ARBA" id="ARBA00008857"/>
    </source>
</evidence>
<gene>
    <name evidence="6" type="ORF">RGQ15_09615</name>
</gene>
<dbReference type="InterPro" id="IPR002104">
    <property type="entry name" value="Integrase_catalytic"/>
</dbReference>
<dbReference type="InterPro" id="IPR050808">
    <property type="entry name" value="Phage_Integrase"/>
</dbReference>
<reference evidence="7" key="1">
    <citation type="submission" date="2023-07" db="EMBL/GenBank/DDBJ databases">
        <title>Paracoccus sp. MBLB3053 whole genome sequence.</title>
        <authorList>
            <person name="Hwang C.Y."/>
            <person name="Cho E.-S."/>
            <person name="Seo M.-J."/>
        </authorList>
    </citation>
    <scope>NUCLEOTIDE SEQUENCE [LARGE SCALE GENOMIC DNA]</scope>
    <source>
        <strain evidence="7">MBLB3053</strain>
    </source>
</reference>
<dbReference type="InterPro" id="IPR010998">
    <property type="entry name" value="Integrase_recombinase_N"/>
</dbReference>
<dbReference type="InterPro" id="IPR025166">
    <property type="entry name" value="Integrase_DNA_bind_dom"/>
</dbReference>
<comment type="similarity">
    <text evidence="1">Belongs to the 'phage' integrase family.</text>
</comment>
<dbReference type="Pfam" id="PF00589">
    <property type="entry name" value="Phage_integrase"/>
    <property type="match status" value="1"/>
</dbReference>
<evidence type="ECO:0000259" key="5">
    <source>
        <dbReference type="PROSITE" id="PS51898"/>
    </source>
</evidence>
<feature type="domain" description="Tyr recombinase" evidence="5">
    <location>
        <begin position="192"/>
        <end position="365"/>
    </location>
</feature>
<dbReference type="Gene3D" id="3.30.160.390">
    <property type="entry name" value="Integrase, DNA-binding domain"/>
    <property type="match status" value="1"/>
</dbReference>
<accession>A0ABU2HU55</accession>
<evidence type="ECO:0000256" key="4">
    <source>
        <dbReference type="ARBA" id="ARBA00023172"/>
    </source>
</evidence>
<organism evidence="6 7">
    <name type="scientific">Paracoccus aurantius</name>
    <dbReference type="NCBI Taxonomy" id="3073814"/>
    <lineage>
        <taxon>Bacteria</taxon>
        <taxon>Pseudomonadati</taxon>
        <taxon>Pseudomonadota</taxon>
        <taxon>Alphaproteobacteria</taxon>
        <taxon>Rhodobacterales</taxon>
        <taxon>Paracoccaceae</taxon>
        <taxon>Paracoccus</taxon>
    </lineage>
</organism>
<keyword evidence="4" id="KW-0233">DNA recombination</keyword>
<keyword evidence="3" id="KW-0238">DNA-binding</keyword>
<dbReference type="InterPro" id="IPR011010">
    <property type="entry name" value="DNA_brk_join_enz"/>
</dbReference>
<evidence type="ECO:0000256" key="3">
    <source>
        <dbReference type="ARBA" id="ARBA00023125"/>
    </source>
</evidence>
<dbReference type="EMBL" id="JAVQLW010000001">
    <property type="protein sequence ID" value="MDS9467824.1"/>
    <property type="molecule type" value="Genomic_DNA"/>
</dbReference>
<dbReference type="PANTHER" id="PTHR30629">
    <property type="entry name" value="PROPHAGE INTEGRASE"/>
    <property type="match status" value="1"/>
</dbReference>
<evidence type="ECO:0000313" key="7">
    <source>
        <dbReference type="Proteomes" id="UP001269144"/>
    </source>
</evidence>
<evidence type="ECO:0000313" key="6">
    <source>
        <dbReference type="EMBL" id="MDS9467824.1"/>
    </source>
</evidence>
<dbReference type="Proteomes" id="UP001269144">
    <property type="component" value="Unassembled WGS sequence"/>
</dbReference>
<dbReference type="Gene3D" id="1.10.443.10">
    <property type="entry name" value="Intergrase catalytic core"/>
    <property type="match status" value="1"/>
</dbReference>
<dbReference type="CDD" id="cd00801">
    <property type="entry name" value="INT_P4_C"/>
    <property type="match status" value="1"/>
</dbReference>
<comment type="caution">
    <text evidence="6">The sequence shown here is derived from an EMBL/GenBank/DDBJ whole genome shotgun (WGS) entry which is preliminary data.</text>
</comment>
<dbReference type="Gene3D" id="1.10.150.130">
    <property type="match status" value="1"/>
</dbReference>
<dbReference type="InterPro" id="IPR013762">
    <property type="entry name" value="Integrase-like_cat_sf"/>
</dbReference>
<dbReference type="PROSITE" id="PS51898">
    <property type="entry name" value="TYR_RECOMBINASE"/>
    <property type="match status" value="1"/>
</dbReference>
<dbReference type="SUPFAM" id="SSF56349">
    <property type="entry name" value="DNA breaking-rejoining enzymes"/>
    <property type="match status" value="1"/>
</dbReference>
<dbReference type="InterPro" id="IPR053876">
    <property type="entry name" value="Phage_int_M"/>
</dbReference>
<dbReference type="RefSeq" id="WP_311159995.1">
    <property type="nucleotide sequence ID" value="NZ_JAVQLW010000001.1"/>
</dbReference>
<proteinExistence type="inferred from homology"/>
<evidence type="ECO:0000256" key="2">
    <source>
        <dbReference type="ARBA" id="ARBA00022908"/>
    </source>
</evidence>
<name>A0ABU2HU55_9RHOB</name>
<keyword evidence="2" id="KW-0229">DNA integration</keyword>
<sequence length="375" mass="40965">MSALAVKALGPGVHAVGGVPGLYIQKVGNGASWLLNVSIAGKRRSIGLGGYPELPLAKAREVAKAMRFRINHEGADPIQERKDARAAAKAAAPMTFAEAVEGYFATKPDTPHNQQWREALLKLKLPTVAKIQPNDVEAALLPIWTETHETAKRTLTHLKAVLNWATVKGERQGENPAAHVKLLLPEVKASNKNHAALPWQQAPAFMAALRREAGSGPRALEWLMLTACRTQEAAGARWDEIKDGVWTVPASRMKMGRPHRIPLPSACVEMLAALPRRGPFLFPGHSGGPISDSTQRAVILRIPGFTPTDGRQLTVHGLRSCFKDWADEQGYDHRLSELALAHAPGSKTERAYARSDMLDARRELMQAWSDYLGAR</sequence>
<dbReference type="Pfam" id="PF22022">
    <property type="entry name" value="Phage_int_M"/>
    <property type="match status" value="1"/>
</dbReference>
<dbReference type="PANTHER" id="PTHR30629:SF6">
    <property type="entry name" value="PROPHAGE INTEGRASE INTA-RELATED"/>
    <property type="match status" value="1"/>
</dbReference>
<dbReference type="Pfam" id="PF13356">
    <property type="entry name" value="Arm-DNA-bind_3"/>
    <property type="match status" value="1"/>
</dbReference>
<protein>
    <submittedName>
        <fullName evidence="6">Site-specific integrase</fullName>
    </submittedName>
</protein>
<dbReference type="InterPro" id="IPR038488">
    <property type="entry name" value="Integrase_DNA-bd_sf"/>
</dbReference>